<accession>A0A7L5AGB6</accession>
<dbReference type="EMBL" id="CP017146">
    <property type="protein sequence ID" value="QHO69563.1"/>
    <property type="molecule type" value="Genomic_DNA"/>
</dbReference>
<name>A0A7L5AGB6_9MICO</name>
<reference evidence="2 3" key="1">
    <citation type="submission" date="2016-09" db="EMBL/GenBank/DDBJ databases">
        <title>Complete genome sequence of microbes from the polar regions.</title>
        <authorList>
            <person name="Liao L."/>
            <person name="Chen B."/>
        </authorList>
    </citation>
    <scope>NUCLEOTIDE SEQUENCE [LARGE SCALE GENOMIC DNA]</scope>
    <source>
        <strain evidence="2 3">ZS314</strain>
    </source>
</reference>
<dbReference type="RefSeq" id="WP_161885938.1">
    <property type="nucleotide sequence ID" value="NZ_CP017146.1"/>
</dbReference>
<gene>
    <name evidence="2" type="ORF">BHD05_07830</name>
</gene>
<evidence type="ECO:0000313" key="3">
    <source>
        <dbReference type="Proteomes" id="UP000464507"/>
    </source>
</evidence>
<keyword evidence="3" id="KW-1185">Reference proteome</keyword>
<proteinExistence type="predicted"/>
<protein>
    <submittedName>
        <fullName evidence="2">Uncharacterized protein</fullName>
    </submittedName>
</protein>
<dbReference type="KEGG" id="mant:BHD05_07830"/>
<sequence length="296" mass="32883">MTTKRDDQNVLRHGNGTFATDPKGENTPLGATGIRRRTADELGIHESILMAPCAQQQTYESLHSSFEPYRRAVDTEGYLAQAKAAGDTEAIARFTIPRNTEDAMEISGEFFAESLPLLTPDEIAPYWDRASSAIESGDTFELNRALLEASLANDDAHPVRLDPSWRLPGVRAEEGFYESARLVGEKLATLADHNIAAINKLVRSDIDEAKKAGWLPANLEVSVRKSQGSMNMLVTSVPDELQTEPHPAGEMWVRQSKAAKEIESRLTQVAQQYGTFENDTQQDFFSNSFYVRVTFK</sequence>
<feature type="region of interest" description="Disordered" evidence="1">
    <location>
        <begin position="1"/>
        <end position="31"/>
    </location>
</feature>
<feature type="compositionally biased region" description="Basic and acidic residues" evidence="1">
    <location>
        <begin position="1"/>
        <end position="10"/>
    </location>
</feature>
<organism evidence="2 3">
    <name type="scientific">Marisediminicola antarctica</name>
    <dbReference type="NCBI Taxonomy" id="674079"/>
    <lineage>
        <taxon>Bacteria</taxon>
        <taxon>Bacillati</taxon>
        <taxon>Actinomycetota</taxon>
        <taxon>Actinomycetes</taxon>
        <taxon>Micrococcales</taxon>
        <taxon>Microbacteriaceae</taxon>
        <taxon>Marisediminicola</taxon>
    </lineage>
</organism>
<dbReference type="OrthoDB" id="21342at2"/>
<dbReference type="Proteomes" id="UP000464507">
    <property type="component" value="Chromosome"/>
</dbReference>
<evidence type="ECO:0000256" key="1">
    <source>
        <dbReference type="SAM" id="MobiDB-lite"/>
    </source>
</evidence>
<dbReference type="AlphaFoldDB" id="A0A7L5AGB6"/>
<evidence type="ECO:0000313" key="2">
    <source>
        <dbReference type="EMBL" id="QHO69563.1"/>
    </source>
</evidence>